<dbReference type="SUPFAM" id="SSF48613">
    <property type="entry name" value="Heme oxygenase-like"/>
    <property type="match status" value="1"/>
</dbReference>
<name>A0ABP9I6K2_9ACTN</name>
<evidence type="ECO:0000256" key="1">
    <source>
        <dbReference type="SAM" id="MobiDB-lite"/>
    </source>
</evidence>
<dbReference type="Proteomes" id="UP001500610">
    <property type="component" value="Unassembled WGS sequence"/>
</dbReference>
<evidence type="ECO:0000313" key="2">
    <source>
        <dbReference type="EMBL" id="GAA4989557.1"/>
    </source>
</evidence>
<sequence length="363" mass="39459">MTDRSARPAGATAVSGYSRRMEYDREGPQLPAARGPVSRAVGAHLLGTGPLPSPEAVAAAPAYGDDLQLALYQCYELHYRGFAGVSPDLEWDPGLLEVRAALERRFLAALRADTPVHDSVADAVGALLVEPLHGEGVSHFLRDEGELWQLREYAAQRSLYHLKEADPHAWVLPRLWGRSKAAMAAVEFDEYGGGRADRVHARLFADLMSDLDLDTTYGAHLDAASAECLATVNMMSLFGLHRSLRGALVGHFAAVEITSSPGSRRLAEAMRRTGAGPAAEHFYDEHVEADAVHEQIVRHEVIDGLLEQEPGLAADVVFGIDATGHLEERFGDRLLADWRAGRSSLRTPLPALRRARGESSHIS</sequence>
<dbReference type="Gene3D" id="1.20.910.10">
    <property type="entry name" value="Heme oxygenase-like"/>
    <property type="match status" value="1"/>
</dbReference>
<accession>A0ABP9I6K2</accession>
<feature type="region of interest" description="Disordered" evidence="1">
    <location>
        <begin position="1"/>
        <end position="33"/>
    </location>
</feature>
<dbReference type="Pfam" id="PF14518">
    <property type="entry name" value="Haem_oxygenas_2"/>
    <property type="match status" value="1"/>
</dbReference>
<gene>
    <name evidence="2" type="ORF">GCM10023257_32190</name>
</gene>
<organism evidence="2 3">
    <name type="scientific">Streptomyces hyderabadensis</name>
    <dbReference type="NCBI Taxonomy" id="598549"/>
    <lineage>
        <taxon>Bacteria</taxon>
        <taxon>Bacillati</taxon>
        <taxon>Actinomycetota</taxon>
        <taxon>Actinomycetes</taxon>
        <taxon>Kitasatosporales</taxon>
        <taxon>Streptomycetaceae</taxon>
        <taxon>Streptomyces</taxon>
    </lineage>
</organism>
<comment type="caution">
    <text evidence="2">The sequence shown here is derived from an EMBL/GenBank/DDBJ whole genome shotgun (WGS) entry which is preliminary data.</text>
</comment>
<dbReference type="EMBL" id="BAABIV010000013">
    <property type="protein sequence ID" value="GAA4989557.1"/>
    <property type="molecule type" value="Genomic_DNA"/>
</dbReference>
<reference evidence="3" key="1">
    <citation type="journal article" date="2019" name="Int. J. Syst. Evol. Microbiol.">
        <title>The Global Catalogue of Microorganisms (GCM) 10K type strain sequencing project: providing services to taxonomists for standard genome sequencing and annotation.</title>
        <authorList>
            <consortium name="The Broad Institute Genomics Platform"/>
            <consortium name="The Broad Institute Genome Sequencing Center for Infectious Disease"/>
            <person name="Wu L."/>
            <person name="Ma J."/>
        </authorList>
    </citation>
    <scope>NUCLEOTIDE SEQUENCE [LARGE SCALE GENOMIC DNA]</scope>
    <source>
        <strain evidence="3">JCM 17657</strain>
    </source>
</reference>
<keyword evidence="3" id="KW-1185">Reference proteome</keyword>
<proteinExistence type="predicted"/>
<evidence type="ECO:0000313" key="3">
    <source>
        <dbReference type="Proteomes" id="UP001500610"/>
    </source>
</evidence>
<dbReference type="SMART" id="SM01236">
    <property type="entry name" value="Haem_oxygenase_2"/>
    <property type="match status" value="1"/>
</dbReference>
<protein>
    <submittedName>
        <fullName evidence="2">Iron-containing redox enzyme family protein</fullName>
    </submittedName>
</protein>
<dbReference type="InterPro" id="IPR016084">
    <property type="entry name" value="Haem_Oase-like_multi-hlx"/>
</dbReference>